<dbReference type="InterPro" id="IPR029016">
    <property type="entry name" value="GAF-like_dom_sf"/>
</dbReference>
<dbReference type="STRING" id="195064.SAMN05421721_102162"/>
<evidence type="ECO:0000313" key="5">
    <source>
        <dbReference type="EMBL" id="SFM30218.1"/>
    </source>
</evidence>
<evidence type="ECO:0000256" key="1">
    <source>
        <dbReference type="ARBA" id="ARBA00001946"/>
    </source>
</evidence>
<sequence>MDTPLATENRWLRARLETLIETARETEDKLNRLADLEFRLLQARDLSHLLRLLLQDLKRDFELDHVGLVLCDPTGDLQAALEDPLLDGRWPLRLIPDAAPLQGLHAPVLGPAGDGDPAVLRPEGEDLASRALLPLGRGDQPQGALLLGSNRPERYTPDQDTFLLRRLAAIVSVCLENALAHWRLREMGVTDPLTGVRNRRFFDQRLRDEIGRMDREGHALACLFIDIDHFKRVNDGHGHAAGDRVIAAVAQRLARHLRRFDLLARYGGEEFVILLPALDDSELRSIAERMRRTVAAAPVPVEGDDAIQVTVSIGGARLPPGGLQGQDPVARAHKLLGNADHALLRAKETGRNRVELAEEDLCPQGGHAR</sequence>
<dbReference type="EMBL" id="FOUO01000002">
    <property type="protein sequence ID" value="SFM30218.1"/>
    <property type="molecule type" value="Genomic_DNA"/>
</dbReference>
<reference evidence="5 6" key="1">
    <citation type="submission" date="2016-10" db="EMBL/GenBank/DDBJ databases">
        <authorList>
            <person name="de Groot N.N."/>
        </authorList>
    </citation>
    <scope>NUCLEOTIDE SEQUENCE [LARGE SCALE GENOMIC DNA]</scope>
    <source>
        <strain evidence="5 6">DSM 4180</strain>
    </source>
</reference>
<dbReference type="RefSeq" id="WP_090483568.1">
    <property type="nucleotide sequence ID" value="NZ_FOUO01000002.1"/>
</dbReference>
<dbReference type="Pfam" id="PF00990">
    <property type="entry name" value="GGDEF"/>
    <property type="match status" value="1"/>
</dbReference>
<gene>
    <name evidence="5" type="ORF">SAMN05421721_102162</name>
</gene>
<evidence type="ECO:0000256" key="3">
    <source>
        <dbReference type="ARBA" id="ARBA00034247"/>
    </source>
</evidence>
<evidence type="ECO:0000259" key="4">
    <source>
        <dbReference type="PROSITE" id="PS50887"/>
    </source>
</evidence>
<dbReference type="InterPro" id="IPR029787">
    <property type="entry name" value="Nucleotide_cyclase"/>
</dbReference>
<dbReference type="SMART" id="SM00267">
    <property type="entry name" value="GGDEF"/>
    <property type="match status" value="1"/>
</dbReference>
<dbReference type="AlphaFoldDB" id="A0A1I4PR34"/>
<accession>A0A1I4PR34</accession>
<dbReference type="FunFam" id="3.30.70.270:FF:000001">
    <property type="entry name" value="Diguanylate cyclase domain protein"/>
    <property type="match status" value="1"/>
</dbReference>
<dbReference type="Pfam" id="PF04340">
    <property type="entry name" value="DUF484"/>
    <property type="match status" value="1"/>
</dbReference>
<dbReference type="GO" id="GO:1902201">
    <property type="term" value="P:negative regulation of bacterial-type flagellum-dependent cell motility"/>
    <property type="evidence" value="ECO:0007669"/>
    <property type="project" value="TreeGrafter"/>
</dbReference>
<comment type="catalytic activity">
    <reaction evidence="3">
        <text>2 GTP = 3',3'-c-di-GMP + 2 diphosphate</text>
        <dbReference type="Rhea" id="RHEA:24898"/>
        <dbReference type="ChEBI" id="CHEBI:33019"/>
        <dbReference type="ChEBI" id="CHEBI:37565"/>
        <dbReference type="ChEBI" id="CHEBI:58805"/>
        <dbReference type="EC" id="2.7.7.65"/>
    </reaction>
</comment>
<dbReference type="InterPro" id="IPR043128">
    <property type="entry name" value="Rev_trsase/Diguanyl_cyclase"/>
</dbReference>
<name>A0A1I4PR34_ECTMO</name>
<keyword evidence="6" id="KW-1185">Reference proteome</keyword>
<dbReference type="InterPro" id="IPR050469">
    <property type="entry name" value="Diguanylate_Cyclase"/>
</dbReference>
<feature type="domain" description="GGDEF" evidence="4">
    <location>
        <begin position="218"/>
        <end position="359"/>
    </location>
</feature>
<comment type="cofactor">
    <cofactor evidence="1">
        <name>Mg(2+)</name>
        <dbReference type="ChEBI" id="CHEBI:18420"/>
    </cofactor>
</comment>
<dbReference type="Proteomes" id="UP000199556">
    <property type="component" value="Unassembled WGS sequence"/>
</dbReference>
<protein>
    <recommendedName>
        <fullName evidence="2">diguanylate cyclase</fullName>
        <ecNumber evidence="2">2.7.7.65</ecNumber>
    </recommendedName>
</protein>
<evidence type="ECO:0000313" key="6">
    <source>
        <dbReference type="Proteomes" id="UP000199556"/>
    </source>
</evidence>
<organism evidence="5 6">
    <name type="scientific">Ectothiorhodospira mobilis</name>
    <dbReference type="NCBI Taxonomy" id="195064"/>
    <lineage>
        <taxon>Bacteria</taxon>
        <taxon>Pseudomonadati</taxon>
        <taxon>Pseudomonadota</taxon>
        <taxon>Gammaproteobacteria</taxon>
        <taxon>Chromatiales</taxon>
        <taxon>Ectothiorhodospiraceae</taxon>
        <taxon>Ectothiorhodospira</taxon>
    </lineage>
</organism>
<dbReference type="GO" id="GO:0052621">
    <property type="term" value="F:diguanylate cyclase activity"/>
    <property type="evidence" value="ECO:0007669"/>
    <property type="project" value="UniProtKB-EC"/>
</dbReference>
<dbReference type="SUPFAM" id="SSF55073">
    <property type="entry name" value="Nucleotide cyclase"/>
    <property type="match status" value="1"/>
</dbReference>
<evidence type="ECO:0000256" key="2">
    <source>
        <dbReference type="ARBA" id="ARBA00012528"/>
    </source>
</evidence>
<dbReference type="NCBIfam" id="TIGR00254">
    <property type="entry name" value="GGDEF"/>
    <property type="match status" value="1"/>
</dbReference>
<dbReference type="PROSITE" id="PS50887">
    <property type="entry name" value="GGDEF"/>
    <property type="match status" value="1"/>
</dbReference>
<dbReference type="InterPro" id="IPR000160">
    <property type="entry name" value="GGDEF_dom"/>
</dbReference>
<dbReference type="OrthoDB" id="9773156at2"/>
<dbReference type="InterPro" id="IPR007435">
    <property type="entry name" value="DUF484"/>
</dbReference>
<dbReference type="PANTHER" id="PTHR45138">
    <property type="entry name" value="REGULATORY COMPONENTS OF SENSORY TRANSDUCTION SYSTEM"/>
    <property type="match status" value="1"/>
</dbReference>
<dbReference type="PANTHER" id="PTHR45138:SF9">
    <property type="entry name" value="DIGUANYLATE CYCLASE DGCM-RELATED"/>
    <property type="match status" value="1"/>
</dbReference>
<dbReference type="GO" id="GO:0005886">
    <property type="term" value="C:plasma membrane"/>
    <property type="evidence" value="ECO:0007669"/>
    <property type="project" value="TreeGrafter"/>
</dbReference>
<dbReference type="EC" id="2.7.7.65" evidence="2"/>
<dbReference type="Gene3D" id="3.30.70.270">
    <property type="match status" value="1"/>
</dbReference>
<dbReference type="CDD" id="cd01949">
    <property type="entry name" value="GGDEF"/>
    <property type="match status" value="1"/>
</dbReference>
<dbReference type="SUPFAM" id="SSF55781">
    <property type="entry name" value="GAF domain-like"/>
    <property type="match status" value="1"/>
</dbReference>
<dbReference type="Gene3D" id="3.30.450.40">
    <property type="match status" value="1"/>
</dbReference>
<dbReference type="GO" id="GO:0043709">
    <property type="term" value="P:cell adhesion involved in single-species biofilm formation"/>
    <property type="evidence" value="ECO:0007669"/>
    <property type="project" value="TreeGrafter"/>
</dbReference>
<proteinExistence type="predicted"/>